<reference evidence="3" key="1">
    <citation type="journal article" date="2013" name="Nature">
        <title>Draft genome of the wheat A-genome progenitor Triticum urartu.</title>
        <authorList>
            <person name="Ling H.Q."/>
            <person name="Zhao S."/>
            <person name="Liu D."/>
            <person name="Wang J."/>
            <person name="Sun H."/>
            <person name="Zhang C."/>
            <person name="Fan H."/>
            <person name="Li D."/>
            <person name="Dong L."/>
            <person name="Tao Y."/>
            <person name="Gao C."/>
            <person name="Wu H."/>
            <person name="Li Y."/>
            <person name="Cui Y."/>
            <person name="Guo X."/>
            <person name="Zheng S."/>
            <person name="Wang B."/>
            <person name="Yu K."/>
            <person name="Liang Q."/>
            <person name="Yang W."/>
            <person name="Lou X."/>
            <person name="Chen J."/>
            <person name="Feng M."/>
            <person name="Jian J."/>
            <person name="Zhang X."/>
            <person name="Luo G."/>
            <person name="Jiang Y."/>
            <person name="Liu J."/>
            <person name="Wang Z."/>
            <person name="Sha Y."/>
            <person name="Zhang B."/>
            <person name="Wu H."/>
            <person name="Tang D."/>
            <person name="Shen Q."/>
            <person name="Xue P."/>
            <person name="Zou S."/>
            <person name="Wang X."/>
            <person name="Liu X."/>
            <person name="Wang F."/>
            <person name="Yang Y."/>
            <person name="An X."/>
            <person name="Dong Z."/>
            <person name="Zhang K."/>
            <person name="Zhang X."/>
            <person name="Luo M.C."/>
            <person name="Dvorak J."/>
            <person name="Tong Y."/>
            <person name="Wang J."/>
            <person name="Yang H."/>
            <person name="Li Z."/>
            <person name="Wang D."/>
            <person name="Zhang A."/>
            <person name="Wang J."/>
        </authorList>
    </citation>
    <scope>NUCLEOTIDE SEQUENCE</scope>
    <source>
        <strain evidence="3">cv. G1812</strain>
    </source>
</reference>
<evidence type="ECO:0000256" key="1">
    <source>
        <dbReference type="SAM" id="MobiDB-lite"/>
    </source>
</evidence>
<organism evidence="2 3">
    <name type="scientific">Triticum urartu</name>
    <name type="common">Red wild einkorn</name>
    <name type="synonym">Crithodium urartu</name>
    <dbReference type="NCBI Taxonomy" id="4572"/>
    <lineage>
        <taxon>Eukaryota</taxon>
        <taxon>Viridiplantae</taxon>
        <taxon>Streptophyta</taxon>
        <taxon>Embryophyta</taxon>
        <taxon>Tracheophyta</taxon>
        <taxon>Spermatophyta</taxon>
        <taxon>Magnoliopsida</taxon>
        <taxon>Liliopsida</taxon>
        <taxon>Poales</taxon>
        <taxon>Poaceae</taxon>
        <taxon>BOP clade</taxon>
        <taxon>Pooideae</taxon>
        <taxon>Triticodae</taxon>
        <taxon>Triticeae</taxon>
        <taxon>Triticinae</taxon>
        <taxon>Triticum</taxon>
    </lineage>
</organism>
<keyword evidence="3" id="KW-1185">Reference proteome</keyword>
<dbReference type="Proteomes" id="UP000015106">
    <property type="component" value="Chromosome 1"/>
</dbReference>
<protein>
    <submittedName>
        <fullName evidence="2">Uncharacterized protein</fullName>
    </submittedName>
</protein>
<dbReference type="AlphaFoldDB" id="A0A8R7P483"/>
<feature type="region of interest" description="Disordered" evidence="1">
    <location>
        <begin position="1"/>
        <end position="20"/>
    </location>
</feature>
<name>A0A8R7P483_TRIUA</name>
<dbReference type="EnsemblPlants" id="TuG1812G0100003285.01.T01">
    <property type="protein sequence ID" value="TuG1812G0100003285.01.T01.cds364700"/>
    <property type="gene ID" value="TuG1812G0100003285.01"/>
</dbReference>
<proteinExistence type="predicted"/>
<reference evidence="2" key="2">
    <citation type="submission" date="2018-03" db="EMBL/GenBank/DDBJ databases">
        <title>The Triticum urartu genome reveals the dynamic nature of wheat genome evolution.</title>
        <authorList>
            <person name="Ling H."/>
            <person name="Ma B."/>
            <person name="Shi X."/>
            <person name="Liu H."/>
            <person name="Dong L."/>
            <person name="Sun H."/>
            <person name="Cao Y."/>
            <person name="Gao Q."/>
            <person name="Zheng S."/>
            <person name="Li Y."/>
            <person name="Yu Y."/>
            <person name="Du H."/>
            <person name="Qi M."/>
            <person name="Li Y."/>
            <person name="Yu H."/>
            <person name="Cui Y."/>
            <person name="Wang N."/>
            <person name="Chen C."/>
            <person name="Wu H."/>
            <person name="Zhao Y."/>
            <person name="Zhang J."/>
            <person name="Li Y."/>
            <person name="Zhou W."/>
            <person name="Zhang B."/>
            <person name="Hu W."/>
            <person name="Eijk M."/>
            <person name="Tang J."/>
            <person name="Witsenboer H."/>
            <person name="Zhao S."/>
            <person name="Li Z."/>
            <person name="Zhang A."/>
            <person name="Wang D."/>
            <person name="Liang C."/>
        </authorList>
    </citation>
    <scope>NUCLEOTIDE SEQUENCE [LARGE SCALE GENOMIC DNA]</scope>
    <source>
        <strain evidence="2">cv. G1812</strain>
    </source>
</reference>
<evidence type="ECO:0000313" key="3">
    <source>
        <dbReference type="Proteomes" id="UP000015106"/>
    </source>
</evidence>
<evidence type="ECO:0000313" key="2">
    <source>
        <dbReference type="EnsemblPlants" id="TuG1812G0100003285.01.T01.cds364700"/>
    </source>
</evidence>
<accession>A0A8R7P483</accession>
<sequence length="134" mass="13781">MADFSRLRPQRGRVADEGGRLSAEAVEGAALALERVDDVHGGDGLAAGVLRVGDGVADDVLEEDLEHAAGLLVDEPRDALHAAPPSQAPDRRLGDALDVVAQHLPVPLGAALAQPLASLAAPGHGRRRTRLGSS</sequence>
<reference evidence="2" key="3">
    <citation type="submission" date="2022-06" db="UniProtKB">
        <authorList>
            <consortium name="EnsemblPlants"/>
        </authorList>
    </citation>
    <scope>IDENTIFICATION</scope>
</reference>
<dbReference type="Gramene" id="TuG1812G0100003285.01.T01">
    <property type="protein sequence ID" value="TuG1812G0100003285.01.T01.cds364700"/>
    <property type="gene ID" value="TuG1812G0100003285.01"/>
</dbReference>